<dbReference type="UniPathway" id="UPA00219"/>
<keyword evidence="6 7" id="KW-0961">Cell wall biogenesis/degradation</keyword>
<feature type="binding site" evidence="7">
    <location>
        <begin position="53"/>
        <end position="54"/>
    </location>
    <ligand>
        <name>substrate</name>
    </ligand>
</feature>
<sequence>MSLPAVEHLAPSPAPAIGLFDSGLGGLSVLRAMRQHLPEAPLLYVADSAHAPYGERSEAFIIDRSLRIAQFLLEQGAQVLVVACNTATAAAVREIRTQHPHVPVVGVEPGVKPAVALSHNGRVGVMATPGTLGSQKFRDLVAAHGGSARVVLQPCPGLAREIEKGELDSPALRDLVDGFCQPLRAADVDTVVLGCTHYPFVAPLIQQAMGPQVHLLDTADAVARHTTRLIARLPAEPEPLAQGVHLWTTGDAQHLTQVAGSWLNLTAPTTQLRV</sequence>
<dbReference type="InterPro" id="IPR015942">
    <property type="entry name" value="Asp/Glu/hydantoin_racemase"/>
</dbReference>
<accession>A0A4V2JFU0</accession>
<evidence type="ECO:0000256" key="2">
    <source>
        <dbReference type="ARBA" id="ARBA00013090"/>
    </source>
</evidence>
<proteinExistence type="inferred from homology"/>
<evidence type="ECO:0000313" key="8">
    <source>
        <dbReference type="EMBL" id="TBO32586.1"/>
    </source>
</evidence>
<organism evidence="8 9">
    <name type="scientific">Aquabacterium lacunae</name>
    <dbReference type="NCBI Taxonomy" id="2528630"/>
    <lineage>
        <taxon>Bacteria</taxon>
        <taxon>Pseudomonadati</taxon>
        <taxon>Pseudomonadota</taxon>
        <taxon>Betaproteobacteria</taxon>
        <taxon>Burkholderiales</taxon>
        <taxon>Aquabacterium</taxon>
    </lineage>
</organism>
<dbReference type="GO" id="GO:0071555">
    <property type="term" value="P:cell wall organization"/>
    <property type="evidence" value="ECO:0007669"/>
    <property type="project" value="UniProtKB-KW"/>
</dbReference>
<dbReference type="NCBIfam" id="TIGR00067">
    <property type="entry name" value="glut_race"/>
    <property type="match status" value="1"/>
</dbReference>
<dbReference type="FunFam" id="3.40.50.1860:FF:000001">
    <property type="entry name" value="Glutamate racemase"/>
    <property type="match status" value="1"/>
</dbReference>
<dbReference type="SUPFAM" id="SSF53681">
    <property type="entry name" value="Aspartate/glutamate racemase"/>
    <property type="match status" value="2"/>
</dbReference>
<dbReference type="Proteomes" id="UP000292120">
    <property type="component" value="Unassembled WGS sequence"/>
</dbReference>
<evidence type="ECO:0000256" key="4">
    <source>
        <dbReference type="ARBA" id="ARBA00022984"/>
    </source>
</evidence>
<dbReference type="GO" id="GO:0008360">
    <property type="term" value="P:regulation of cell shape"/>
    <property type="evidence" value="ECO:0007669"/>
    <property type="project" value="UniProtKB-KW"/>
</dbReference>
<dbReference type="EMBL" id="SIXI01000002">
    <property type="protein sequence ID" value="TBO32586.1"/>
    <property type="molecule type" value="Genomic_DNA"/>
</dbReference>
<keyword evidence="5 7" id="KW-0413">Isomerase</keyword>
<protein>
    <recommendedName>
        <fullName evidence="2 7">Glutamate racemase</fullName>
        <ecNumber evidence="2 7">5.1.1.3</ecNumber>
    </recommendedName>
</protein>
<gene>
    <name evidence="7 8" type="primary">murI</name>
    <name evidence="8" type="ORF">EYS42_05190</name>
</gene>
<evidence type="ECO:0000256" key="3">
    <source>
        <dbReference type="ARBA" id="ARBA00022960"/>
    </source>
</evidence>
<evidence type="ECO:0000256" key="6">
    <source>
        <dbReference type="ARBA" id="ARBA00023316"/>
    </source>
</evidence>
<dbReference type="HAMAP" id="MF_00258">
    <property type="entry name" value="Glu_racemase"/>
    <property type="match status" value="1"/>
</dbReference>
<dbReference type="PROSITE" id="PS00924">
    <property type="entry name" value="ASP_GLU_RACEMASE_2"/>
    <property type="match status" value="1"/>
</dbReference>
<feature type="binding site" evidence="7">
    <location>
        <begin position="85"/>
        <end position="86"/>
    </location>
    <ligand>
        <name>substrate</name>
    </ligand>
</feature>
<dbReference type="GO" id="GO:0009252">
    <property type="term" value="P:peptidoglycan biosynthetic process"/>
    <property type="evidence" value="ECO:0007669"/>
    <property type="project" value="UniProtKB-UniRule"/>
</dbReference>
<dbReference type="OrthoDB" id="9801055at2"/>
<comment type="caution">
    <text evidence="8">The sequence shown here is derived from an EMBL/GenBank/DDBJ whole genome shotgun (WGS) entry which is preliminary data.</text>
</comment>
<dbReference type="EC" id="5.1.1.3" evidence="2 7"/>
<dbReference type="GO" id="GO:0008881">
    <property type="term" value="F:glutamate racemase activity"/>
    <property type="evidence" value="ECO:0007669"/>
    <property type="project" value="UniProtKB-UniRule"/>
</dbReference>
<dbReference type="InterPro" id="IPR004391">
    <property type="entry name" value="Glu_race"/>
</dbReference>
<comment type="catalytic activity">
    <reaction evidence="1 7">
        <text>L-glutamate = D-glutamate</text>
        <dbReference type="Rhea" id="RHEA:12813"/>
        <dbReference type="ChEBI" id="CHEBI:29985"/>
        <dbReference type="ChEBI" id="CHEBI:29986"/>
        <dbReference type="EC" id="5.1.1.3"/>
    </reaction>
</comment>
<dbReference type="AlphaFoldDB" id="A0A4V2JFU0"/>
<dbReference type="InterPro" id="IPR001920">
    <property type="entry name" value="Asp/Glu_race"/>
</dbReference>
<evidence type="ECO:0000256" key="5">
    <source>
        <dbReference type="ARBA" id="ARBA00023235"/>
    </source>
</evidence>
<dbReference type="PANTHER" id="PTHR21198:SF2">
    <property type="entry name" value="GLUTAMATE RACEMASE"/>
    <property type="match status" value="1"/>
</dbReference>
<dbReference type="InterPro" id="IPR033134">
    <property type="entry name" value="Asp/Glu_racemase_AS_2"/>
</dbReference>
<dbReference type="PANTHER" id="PTHR21198">
    <property type="entry name" value="GLUTAMATE RACEMASE"/>
    <property type="match status" value="1"/>
</dbReference>
<feature type="active site" description="Proton donor/acceptor" evidence="7">
    <location>
        <position position="84"/>
    </location>
</feature>
<evidence type="ECO:0000256" key="7">
    <source>
        <dbReference type="HAMAP-Rule" id="MF_00258"/>
    </source>
</evidence>
<name>A0A4V2JFU0_9BURK</name>
<dbReference type="Pfam" id="PF01177">
    <property type="entry name" value="Asp_Glu_race"/>
    <property type="match status" value="1"/>
</dbReference>
<dbReference type="PROSITE" id="PS00923">
    <property type="entry name" value="ASP_GLU_RACEMASE_1"/>
    <property type="match status" value="1"/>
</dbReference>
<evidence type="ECO:0000256" key="1">
    <source>
        <dbReference type="ARBA" id="ARBA00001602"/>
    </source>
</evidence>
<comment type="similarity">
    <text evidence="7">Belongs to the aspartate/glutamate racemases family.</text>
</comment>
<feature type="binding site" evidence="7">
    <location>
        <begin position="21"/>
        <end position="22"/>
    </location>
    <ligand>
        <name>substrate</name>
    </ligand>
</feature>
<dbReference type="RefSeq" id="WP_130966798.1">
    <property type="nucleotide sequence ID" value="NZ_SIXI01000002.1"/>
</dbReference>
<feature type="binding site" evidence="7">
    <location>
        <begin position="196"/>
        <end position="197"/>
    </location>
    <ligand>
        <name>substrate</name>
    </ligand>
</feature>
<keyword evidence="3 7" id="KW-0133">Cell shape</keyword>
<keyword evidence="4 7" id="KW-0573">Peptidoglycan synthesis</keyword>
<dbReference type="InterPro" id="IPR018187">
    <property type="entry name" value="Asp/Glu_racemase_AS_1"/>
</dbReference>
<feature type="active site" description="Proton donor/acceptor" evidence="7">
    <location>
        <position position="195"/>
    </location>
</feature>
<comment type="pathway">
    <text evidence="7">Cell wall biogenesis; peptidoglycan biosynthesis.</text>
</comment>
<reference evidence="8 9" key="1">
    <citation type="submission" date="2019-02" db="EMBL/GenBank/DDBJ databases">
        <title>Aquabacterium sp. strain KMB7.</title>
        <authorList>
            <person name="Chen W.-M."/>
        </authorList>
    </citation>
    <scope>NUCLEOTIDE SEQUENCE [LARGE SCALE GENOMIC DNA]</scope>
    <source>
        <strain evidence="8 9">KMB7</strain>
    </source>
</reference>
<evidence type="ECO:0000313" key="9">
    <source>
        <dbReference type="Proteomes" id="UP000292120"/>
    </source>
</evidence>
<dbReference type="Gene3D" id="3.40.50.1860">
    <property type="match status" value="2"/>
</dbReference>
<keyword evidence="9" id="KW-1185">Reference proteome</keyword>
<comment type="function">
    <text evidence="7">Provides the (R)-glutamate required for cell wall biosynthesis.</text>
</comment>